<dbReference type="InterPro" id="IPR005939">
    <property type="entry name" value="BLH_phosphatase-like"/>
</dbReference>
<dbReference type="RefSeq" id="WP_378227259.1">
    <property type="nucleotide sequence ID" value="NZ_JBHSLL010000002.1"/>
</dbReference>
<dbReference type="Gene3D" id="3.90.190.10">
    <property type="entry name" value="Protein tyrosine phosphatase superfamily"/>
    <property type="match status" value="1"/>
</dbReference>
<name>A0ABW0GRY6_9HYPH</name>
<dbReference type="InterPro" id="IPR029021">
    <property type="entry name" value="Prot-tyrosine_phosphatase-like"/>
</dbReference>
<protein>
    <submittedName>
        <fullName evidence="2">TIGR01244 family sulfur transferase</fullName>
    </submittedName>
</protein>
<proteinExistence type="predicted"/>
<feature type="domain" description="Beta-lactamase hydrolase-like protein phosphatase-like" evidence="1">
    <location>
        <begin position="3"/>
        <end position="104"/>
    </location>
</feature>
<gene>
    <name evidence="2" type="ORF">ACFPLB_00235</name>
</gene>
<keyword evidence="2" id="KW-0808">Transferase</keyword>
<evidence type="ECO:0000259" key="1">
    <source>
        <dbReference type="Pfam" id="PF04273"/>
    </source>
</evidence>
<dbReference type="NCBIfam" id="TIGR01244">
    <property type="entry name" value="TIGR01244 family sulfur transferase"/>
    <property type="match status" value="1"/>
</dbReference>
<dbReference type="EMBL" id="JBHSLL010000002">
    <property type="protein sequence ID" value="MFC5384396.1"/>
    <property type="molecule type" value="Genomic_DNA"/>
</dbReference>
<comment type="caution">
    <text evidence="2">The sequence shown here is derived from an EMBL/GenBank/DDBJ whole genome shotgun (WGS) entry which is preliminary data.</text>
</comment>
<dbReference type="GO" id="GO:0016740">
    <property type="term" value="F:transferase activity"/>
    <property type="evidence" value="ECO:0007669"/>
    <property type="project" value="UniProtKB-KW"/>
</dbReference>
<sequence length="111" mass="11936">MEIRQISEDYSVTGQIEPADVTQIAAAGFKSVICNRPDGEQADQPKQDAVRAAVESAGLTFRYIPVISGQISADNVAEQAKALQELPLPILAYCRSGGRCTNLFLAVQKIV</sequence>
<reference evidence="3" key="1">
    <citation type="journal article" date="2019" name="Int. J. Syst. Evol. Microbiol.">
        <title>The Global Catalogue of Microorganisms (GCM) 10K type strain sequencing project: providing services to taxonomists for standard genome sequencing and annotation.</title>
        <authorList>
            <consortium name="The Broad Institute Genomics Platform"/>
            <consortium name="The Broad Institute Genome Sequencing Center for Infectious Disease"/>
            <person name="Wu L."/>
            <person name="Ma J."/>
        </authorList>
    </citation>
    <scope>NUCLEOTIDE SEQUENCE [LARGE SCALE GENOMIC DNA]</scope>
    <source>
        <strain evidence="3">CGMCC 4.1415</strain>
    </source>
</reference>
<dbReference type="Proteomes" id="UP001596016">
    <property type="component" value="Unassembled WGS sequence"/>
</dbReference>
<organism evidence="2 3">
    <name type="scientific">Aquamicrobium segne</name>
    <dbReference type="NCBI Taxonomy" id="469547"/>
    <lineage>
        <taxon>Bacteria</taxon>
        <taxon>Pseudomonadati</taxon>
        <taxon>Pseudomonadota</taxon>
        <taxon>Alphaproteobacteria</taxon>
        <taxon>Hyphomicrobiales</taxon>
        <taxon>Phyllobacteriaceae</taxon>
        <taxon>Aquamicrobium</taxon>
    </lineage>
</organism>
<dbReference type="SUPFAM" id="SSF52799">
    <property type="entry name" value="(Phosphotyrosine protein) phosphatases II"/>
    <property type="match status" value="1"/>
</dbReference>
<keyword evidence="3" id="KW-1185">Reference proteome</keyword>
<evidence type="ECO:0000313" key="3">
    <source>
        <dbReference type="Proteomes" id="UP001596016"/>
    </source>
</evidence>
<evidence type="ECO:0000313" key="2">
    <source>
        <dbReference type="EMBL" id="MFC5384396.1"/>
    </source>
</evidence>
<dbReference type="Pfam" id="PF04273">
    <property type="entry name" value="BLH_phosphatase"/>
    <property type="match status" value="1"/>
</dbReference>
<accession>A0ABW0GRY6</accession>